<feature type="transmembrane region" description="Helical" evidence="1">
    <location>
        <begin position="16"/>
        <end position="34"/>
    </location>
</feature>
<sequence>MLLLVAAQTIEDRPELLIAAQLTVIAGLVHNLAIVQSEPTFVVVLFVAATCSAAAVHLPGGRSQPGL</sequence>
<organism evidence="2">
    <name type="scientific">Nonomuraea gerenzanensis</name>
    <dbReference type="NCBI Taxonomy" id="93944"/>
    <lineage>
        <taxon>Bacteria</taxon>
        <taxon>Bacillati</taxon>
        <taxon>Actinomycetota</taxon>
        <taxon>Actinomycetes</taxon>
        <taxon>Streptosporangiales</taxon>
        <taxon>Streptosporangiaceae</taxon>
        <taxon>Nonomuraea</taxon>
    </lineage>
</organism>
<evidence type="ECO:0000256" key="1">
    <source>
        <dbReference type="SAM" id="Phobius"/>
    </source>
</evidence>
<protein>
    <submittedName>
        <fullName evidence="2">Uncharacterized protein</fullName>
    </submittedName>
</protein>
<dbReference type="RefSeq" id="WP_225275648.1">
    <property type="nucleotide sequence ID" value="NZ_CP084058.1"/>
</dbReference>
<reference evidence="2" key="1">
    <citation type="submission" date="2016-04" db="EMBL/GenBank/DDBJ databases">
        <authorList>
            <person name="Evans L.H."/>
            <person name="Alamgir A."/>
            <person name="Owens N."/>
            <person name="Weber N.D."/>
            <person name="Virtaneva K."/>
            <person name="Barbian K."/>
            <person name="Babar A."/>
            <person name="Rosenke K."/>
        </authorList>
    </citation>
    <scope>NUCLEOTIDE SEQUENCE</scope>
    <source>
        <strain evidence="2">Nono1</strain>
    </source>
</reference>
<proteinExistence type="predicted"/>
<keyword evidence="1" id="KW-0472">Membrane</keyword>
<dbReference type="AlphaFoldDB" id="A0A1M4ECE9"/>
<evidence type="ECO:0000313" key="2">
    <source>
        <dbReference type="EMBL" id="SBO96338.1"/>
    </source>
</evidence>
<gene>
    <name evidence="2" type="ORF">BN4615_P5854</name>
</gene>
<feature type="transmembrane region" description="Helical" evidence="1">
    <location>
        <begin position="40"/>
        <end position="58"/>
    </location>
</feature>
<name>A0A1M4ECE9_9ACTN</name>
<keyword evidence="1" id="KW-1133">Transmembrane helix</keyword>
<dbReference type="EMBL" id="LT559118">
    <property type="protein sequence ID" value="SBO96338.1"/>
    <property type="molecule type" value="Genomic_DNA"/>
</dbReference>
<keyword evidence="1" id="KW-0812">Transmembrane</keyword>
<accession>A0A1M4ECE9</accession>